<protein>
    <submittedName>
        <fullName evidence="2">Uncharacterized protein</fullName>
    </submittedName>
</protein>
<dbReference type="Proteomes" id="UP000777438">
    <property type="component" value="Unassembled WGS sequence"/>
</dbReference>
<dbReference type="AlphaFoldDB" id="A0A9P8WA98"/>
<feature type="region of interest" description="Disordered" evidence="1">
    <location>
        <begin position="313"/>
        <end position="332"/>
    </location>
</feature>
<feature type="compositionally biased region" description="Basic and acidic residues" evidence="1">
    <location>
        <begin position="248"/>
        <end position="262"/>
    </location>
</feature>
<reference evidence="2 3" key="1">
    <citation type="journal article" date="2021" name="Nat. Commun.">
        <title>Genetic determinants of endophytism in the Arabidopsis root mycobiome.</title>
        <authorList>
            <person name="Mesny F."/>
            <person name="Miyauchi S."/>
            <person name="Thiergart T."/>
            <person name="Pickel B."/>
            <person name="Atanasova L."/>
            <person name="Karlsson M."/>
            <person name="Huettel B."/>
            <person name="Barry K.W."/>
            <person name="Haridas S."/>
            <person name="Chen C."/>
            <person name="Bauer D."/>
            <person name="Andreopoulos W."/>
            <person name="Pangilinan J."/>
            <person name="LaButti K."/>
            <person name="Riley R."/>
            <person name="Lipzen A."/>
            <person name="Clum A."/>
            <person name="Drula E."/>
            <person name="Henrissat B."/>
            <person name="Kohler A."/>
            <person name="Grigoriev I.V."/>
            <person name="Martin F.M."/>
            <person name="Hacquard S."/>
        </authorList>
    </citation>
    <scope>NUCLEOTIDE SEQUENCE [LARGE SCALE GENOMIC DNA]</scope>
    <source>
        <strain evidence="2 3">MPI-CAGE-CH-0241</strain>
    </source>
</reference>
<feature type="compositionally biased region" description="Basic and acidic residues" evidence="1">
    <location>
        <begin position="221"/>
        <end position="241"/>
    </location>
</feature>
<name>A0A9P8WA98_9HYPO</name>
<feature type="compositionally biased region" description="Basic and acidic residues" evidence="1">
    <location>
        <begin position="151"/>
        <end position="162"/>
    </location>
</feature>
<evidence type="ECO:0000313" key="2">
    <source>
        <dbReference type="EMBL" id="KAH6894116.1"/>
    </source>
</evidence>
<comment type="caution">
    <text evidence="2">The sequence shown here is derived from an EMBL/GenBank/DDBJ whole genome shotgun (WGS) entry which is preliminary data.</text>
</comment>
<keyword evidence="3" id="KW-1185">Reference proteome</keyword>
<evidence type="ECO:0000313" key="3">
    <source>
        <dbReference type="Proteomes" id="UP000777438"/>
    </source>
</evidence>
<sequence>MEEQGMLLDQIINRLRGTVRNWYPLDGWDFVQTNPLYSGSPYAYLAFQTAKGLATQYRDKQHEDLQEFQDLMAQNPRARSRTIRQWGKALEKQPKIVEKAVRWLGPLRRPRGFSPGGPRKRRKRDETGPPMKTQEDTKEDLFAASEMDLDEAAREQLERESAEEQQNGTRQEGSEGDLSTRAGKNWEQAAGETLRQESEEMPQSDTRQEEHSGLPQTGLKQELHDDTVKELDGQSQREHGGEQSQSQQEHEQVPTEPRRERSPTPPAGLVSAPIFERRIANMTPQEGAEGDPSRHELKTYVLPRAAFILNSANTDTDAPTHGPPPSEPQIDGRFPHISSQITLQHHELSGTLCLSGASPVAVKDLLPQDLFNSLNSELLSSRNNTIVPSVEMVFFGPERLVEQCRIYLRIDAKYVRGFVKTLLNIDIEERDGYRFLSFPHTKSRIVLTPGMLMLDPPRDRLAAVFGEELSNAVLKGPIANVENGWNPGITVTEAVALSIEPELETGAEIVLSIGRAEGETIRRKLFGDVGEVAVSQ</sequence>
<gene>
    <name evidence="2" type="ORF">B0T10DRAFT_558279</name>
</gene>
<dbReference type="EMBL" id="JAGPYM010000005">
    <property type="protein sequence ID" value="KAH6894116.1"/>
    <property type="molecule type" value="Genomic_DNA"/>
</dbReference>
<feature type="compositionally biased region" description="Low complexity" evidence="1">
    <location>
        <begin position="107"/>
        <end position="117"/>
    </location>
</feature>
<evidence type="ECO:0000256" key="1">
    <source>
        <dbReference type="SAM" id="MobiDB-lite"/>
    </source>
</evidence>
<organism evidence="2 3">
    <name type="scientific">Thelonectria olida</name>
    <dbReference type="NCBI Taxonomy" id="1576542"/>
    <lineage>
        <taxon>Eukaryota</taxon>
        <taxon>Fungi</taxon>
        <taxon>Dikarya</taxon>
        <taxon>Ascomycota</taxon>
        <taxon>Pezizomycotina</taxon>
        <taxon>Sordariomycetes</taxon>
        <taxon>Hypocreomycetidae</taxon>
        <taxon>Hypocreales</taxon>
        <taxon>Nectriaceae</taxon>
        <taxon>Thelonectria</taxon>
    </lineage>
</organism>
<dbReference type="OrthoDB" id="3774077at2759"/>
<feature type="region of interest" description="Disordered" evidence="1">
    <location>
        <begin position="107"/>
        <end position="273"/>
    </location>
</feature>
<accession>A0A9P8WA98</accession>
<proteinExistence type="predicted"/>